<accession>A0A392MX11</accession>
<reference evidence="1 2" key="1">
    <citation type="journal article" date="2018" name="Front. Plant Sci.">
        <title>Red Clover (Trifolium pratense) and Zigzag Clover (T. medium) - A Picture of Genomic Similarities and Differences.</title>
        <authorList>
            <person name="Dluhosova J."/>
            <person name="Istvanek J."/>
            <person name="Nedelnik J."/>
            <person name="Repkova J."/>
        </authorList>
    </citation>
    <scope>NUCLEOTIDE SEQUENCE [LARGE SCALE GENOMIC DNA]</scope>
    <source>
        <strain evidence="2">cv. 10/8</strain>
        <tissue evidence="1">Leaf</tissue>
    </source>
</reference>
<keyword evidence="2" id="KW-1185">Reference proteome</keyword>
<sequence length="53" mass="5545">MLKSRKLVLFGSRRKTQPSSRQVPSRAVVAVWALVAARGAACMAPGAGAGYKS</sequence>
<dbReference type="Proteomes" id="UP000265520">
    <property type="component" value="Unassembled WGS sequence"/>
</dbReference>
<dbReference type="EMBL" id="LXQA010020002">
    <property type="protein sequence ID" value="MCH91238.1"/>
    <property type="molecule type" value="Genomic_DNA"/>
</dbReference>
<evidence type="ECO:0000313" key="2">
    <source>
        <dbReference type="Proteomes" id="UP000265520"/>
    </source>
</evidence>
<organism evidence="1 2">
    <name type="scientific">Trifolium medium</name>
    <dbReference type="NCBI Taxonomy" id="97028"/>
    <lineage>
        <taxon>Eukaryota</taxon>
        <taxon>Viridiplantae</taxon>
        <taxon>Streptophyta</taxon>
        <taxon>Embryophyta</taxon>
        <taxon>Tracheophyta</taxon>
        <taxon>Spermatophyta</taxon>
        <taxon>Magnoliopsida</taxon>
        <taxon>eudicotyledons</taxon>
        <taxon>Gunneridae</taxon>
        <taxon>Pentapetalae</taxon>
        <taxon>rosids</taxon>
        <taxon>fabids</taxon>
        <taxon>Fabales</taxon>
        <taxon>Fabaceae</taxon>
        <taxon>Papilionoideae</taxon>
        <taxon>50 kb inversion clade</taxon>
        <taxon>NPAAA clade</taxon>
        <taxon>Hologalegina</taxon>
        <taxon>IRL clade</taxon>
        <taxon>Trifolieae</taxon>
        <taxon>Trifolium</taxon>
    </lineage>
</organism>
<name>A0A392MX11_9FABA</name>
<protein>
    <submittedName>
        <fullName evidence="1">Uncharacterized protein</fullName>
    </submittedName>
</protein>
<comment type="caution">
    <text evidence="1">The sequence shown here is derived from an EMBL/GenBank/DDBJ whole genome shotgun (WGS) entry which is preliminary data.</text>
</comment>
<proteinExistence type="predicted"/>
<evidence type="ECO:0000313" key="1">
    <source>
        <dbReference type="EMBL" id="MCH91238.1"/>
    </source>
</evidence>
<dbReference type="AlphaFoldDB" id="A0A392MX11"/>